<dbReference type="SUPFAM" id="SSF53850">
    <property type="entry name" value="Periplasmic binding protein-like II"/>
    <property type="match status" value="1"/>
</dbReference>
<evidence type="ECO:0000256" key="1">
    <source>
        <dbReference type="ARBA" id="ARBA00004418"/>
    </source>
</evidence>
<feature type="signal peptide" evidence="5">
    <location>
        <begin position="1"/>
        <end position="23"/>
    </location>
</feature>
<dbReference type="Gene3D" id="3.40.190.10">
    <property type="entry name" value="Periplasmic binding protein-like II"/>
    <property type="match status" value="2"/>
</dbReference>
<dbReference type="Proteomes" id="UP000504844">
    <property type="component" value="Chromosome"/>
</dbReference>
<dbReference type="InterPro" id="IPR001188">
    <property type="entry name" value="Sperm_putr-bd"/>
</dbReference>
<reference evidence="6 7" key="1">
    <citation type="submission" date="2020-05" db="EMBL/GenBank/DDBJ databases">
        <title>Complete genome sequence of Deefgea sp. D17.</title>
        <authorList>
            <person name="Bae J.-W."/>
            <person name="Han J.E."/>
        </authorList>
    </citation>
    <scope>NUCLEOTIDE SEQUENCE [LARGE SCALE GENOMIC DNA]</scope>
    <source>
        <strain evidence="6 7">D17</strain>
    </source>
</reference>
<dbReference type="EMBL" id="CP054143">
    <property type="protein sequence ID" value="QKJ65835.1"/>
    <property type="molecule type" value="Genomic_DNA"/>
</dbReference>
<organism evidence="6 7">
    <name type="scientific">Deefgea piscis</name>
    <dbReference type="NCBI Taxonomy" id="2739061"/>
    <lineage>
        <taxon>Bacteria</taxon>
        <taxon>Pseudomonadati</taxon>
        <taxon>Pseudomonadota</taxon>
        <taxon>Betaproteobacteria</taxon>
        <taxon>Neisseriales</taxon>
        <taxon>Chitinibacteraceae</taxon>
        <taxon>Deefgea</taxon>
    </lineage>
</organism>
<evidence type="ECO:0000256" key="5">
    <source>
        <dbReference type="SAM" id="SignalP"/>
    </source>
</evidence>
<accession>A0A6M8SL09</accession>
<dbReference type="InterPro" id="IPR006059">
    <property type="entry name" value="SBP"/>
</dbReference>
<feature type="chain" id="PRO_5026756923" evidence="5">
    <location>
        <begin position="24"/>
        <end position="349"/>
    </location>
</feature>
<comment type="subcellular location">
    <subcellularLocation>
        <location evidence="1">Periplasm</location>
    </subcellularLocation>
</comment>
<evidence type="ECO:0000313" key="6">
    <source>
        <dbReference type="EMBL" id="QKJ65835.1"/>
    </source>
</evidence>
<keyword evidence="2" id="KW-0813">Transport</keyword>
<keyword evidence="7" id="KW-1185">Reference proteome</keyword>
<dbReference type="KEGG" id="dee:HQN60_03335"/>
<keyword evidence="3 5" id="KW-0732">Signal</keyword>
<sequence length="349" mass="40366">MKFTRKIRLDFLTLALLSSMASAENTLRILTWHGYADPDWVAAFEQKYHSKVELTYISSDDELWEKINRKQANTYDVFAVNTAELQRYIDHNLVTPIKQNQIPNTKNQLPRFRKTEQILGLNRNGHLYAIPFTYSEMGLIYDKKQFKTPPTSMDNLWQTQYRGKIVLYDGSNHNFSLTALTLHANNPFKLSTNEMKQTVDKLLQLRPQNPIFYTTPEQGTQAFINNKAALMFANYGQQQIKLLQNAGADIGYIIPQEGVLAWLNCWAISNTSKNRKLAENWINYTLEKTVSHSLSQRHGLSNTLIGGNLKDSDKILWLEPSENFALRSQYWDRIRAGKARQDAQRQLTK</sequence>
<gene>
    <name evidence="6" type="ORF">HQN60_03335</name>
</gene>
<dbReference type="AlphaFoldDB" id="A0A6M8SL09"/>
<dbReference type="PRINTS" id="PR00909">
    <property type="entry name" value="SPERMDNBNDNG"/>
</dbReference>
<dbReference type="GO" id="GO:0042597">
    <property type="term" value="C:periplasmic space"/>
    <property type="evidence" value="ECO:0007669"/>
    <property type="project" value="UniProtKB-SubCell"/>
</dbReference>
<dbReference type="PANTHER" id="PTHR30222:SF17">
    <property type="entry name" value="SPERMIDINE_PUTRESCINE-BINDING PERIPLASMIC PROTEIN"/>
    <property type="match status" value="1"/>
</dbReference>
<evidence type="ECO:0000256" key="4">
    <source>
        <dbReference type="ARBA" id="ARBA00022764"/>
    </source>
</evidence>
<dbReference type="PANTHER" id="PTHR30222">
    <property type="entry name" value="SPERMIDINE/PUTRESCINE-BINDING PERIPLASMIC PROTEIN"/>
    <property type="match status" value="1"/>
</dbReference>
<evidence type="ECO:0000256" key="2">
    <source>
        <dbReference type="ARBA" id="ARBA00022448"/>
    </source>
</evidence>
<dbReference type="GO" id="GO:0019808">
    <property type="term" value="F:polyamine binding"/>
    <property type="evidence" value="ECO:0007669"/>
    <property type="project" value="InterPro"/>
</dbReference>
<protein>
    <submittedName>
        <fullName evidence="6">Extracellular solute-binding protein</fullName>
    </submittedName>
</protein>
<dbReference type="Pfam" id="PF13416">
    <property type="entry name" value="SBP_bac_8"/>
    <property type="match status" value="1"/>
</dbReference>
<proteinExistence type="predicted"/>
<name>A0A6M8SL09_9NEIS</name>
<evidence type="ECO:0000256" key="3">
    <source>
        <dbReference type="ARBA" id="ARBA00022729"/>
    </source>
</evidence>
<dbReference type="GO" id="GO:0015846">
    <property type="term" value="P:polyamine transport"/>
    <property type="evidence" value="ECO:0007669"/>
    <property type="project" value="InterPro"/>
</dbReference>
<evidence type="ECO:0000313" key="7">
    <source>
        <dbReference type="Proteomes" id="UP000504844"/>
    </source>
</evidence>
<keyword evidence="4" id="KW-0574">Periplasm</keyword>